<evidence type="ECO:0000313" key="5">
    <source>
        <dbReference type="Proteomes" id="UP000199309"/>
    </source>
</evidence>
<evidence type="ECO:0000256" key="1">
    <source>
        <dbReference type="ARBA" id="ARBA00022630"/>
    </source>
</evidence>
<dbReference type="Proteomes" id="UP000199309">
    <property type="component" value="Unassembled WGS sequence"/>
</dbReference>
<evidence type="ECO:0000313" key="4">
    <source>
        <dbReference type="EMBL" id="SDM93192.1"/>
    </source>
</evidence>
<protein>
    <submittedName>
        <fullName evidence="4">2,4-dienoyl-CoA reductase</fullName>
    </submittedName>
</protein>
<dbReference type="InterPro" id="IPR013785">
    <property type="entry name" value="Aldolase_TIM"/>
</dbReference>
<dbReference type="OrthoDB" id="9772736at2"/>
<dbReference type="InterPro" id="IPR051799">
    <property type="entry name" value="NADH_flavin_oxidoreductase"/>
</dbReference>
<name>A0A1G9X8T0_9FIRM</name>
<organism evidence="4 5">
    <name type="scientific">Megasphaera paucivorans</name>
    <dbReference type="NCBI Taxonomy" id="349095"/>
    <lineage>
        <taxon>Bacteria</taxon>
        <taxon>Bacillati</taxon>
        <taxon>Bacillota</taxon>
        <taxon>Negativicutes</taxon>
        <taxon>Veillonellales</taxon>
        <taxon>Veillonellaceae</taxon>
        <taxon>Megasphaera</taxon>
    </lineage>
</organism>
<sequence length="365" mass="40277">MLFDNTTIGGINTICRIVRSATFEGRADRNGYPTESLIQMYETLVDGGVGIIITGMMAISPMEPHQHCQVCIDTDDCIAPLQALTKRVHDKGGKIIAQIVIMGSAILVPEGENRIIVSPSGIPEMNAGSKESHALTIKEIEKLIEDAAKAAIRVKKAGFDGVQFHGAHGYLASKFLTPYYNTRTDDYGGTLENRARFLLFSLRAIRQAVGPDFPIWVKINSSDFMKESGMTFEESKQVILWISRIGINAVEISGGNTSSLPRQGPIRAIRRTKEPMYFSKYAADISTLLKNKIDIGVVGGFRSATDMEQYLKQSPVAFISMCRPLLRQPDLPKIWKTGNTEPSLCISCSRCFGSENVNCIFNKQE</sequence>
<keyword evidence="1" id="KW-0285">Flavoprotein</keyword>
<dbReference type="InterPro" id="IPR001155">
    <property type="entry name" value="OxRdtase_FMN_N"/>
</dbReference>
<reference evidence="4 5" key="1">
    <citation type="submission" date="2016-10" db="EMBL/GenBank/DDBJ databases">
        <authorList>
            <person name="de Groot N.N."/>
        </authorList>
    </citation>
    <scope>NUCLEOTIDE SEQUENCE [LARGE SCALE GENOMIC DNA]</scope>
    <source>
        <strain evidence="4 5">DSM 16981</strain>
    </source>
</reference>
<dbReference type="Gene3D" id="3.20.20.70">
    <property type="entry name" value="Aldolase class I"/>
    <property type="match status" value="1"/>
</dbReference>
<dbReference type="Pfam" id="PF00724">
    <property type="entry name" value="Oxidored_FMN"/>
    <property type="match status" value="1"/>
</dbReference>
<feature type="domain" description="NADH:flavin oxidoreductase/NADH oxidase N-terminal" evidence="3">
    <location>
        <begin position="2"/>
        <end position="336"/>
    </location>
</feature>
<accession>A0A1G9X8T0</accession>
<dbReference type="RefSeq" id="WP_091650771.1">
    <property type="nucleotide sequence ID" value="NZ_FNHQ01000017.1"/>
</dbReference>
<evidence type="ECO:0000256" key="2">
    <source>
        <dbReference type="ARBA" id="ARBA00023002"/>
    </source>
</evidence>
<dbReference type="PANTHER" id="PTHR43656">
    <property type="entry name" value="BINDING OXIDOREDUCTASE, PUTATIVE (AFU_ORTHOLOGUE AFUA_2G08260)-RELATED"/>
    <property type="match status" value="1"/>
</dbReference>
<dbReference type="SUPFAM" id="SSF51395">
    <property type="entry name" value="FMN-linked oxidoreductases"/>
    <property type="match status" value="1"/>
</dbReference>
<keyword evidence="5" id="KW-1185">Reference proteome</keyword>
<dbReference type="CDD" id="cd02803">
    <property type="entry name" value="OYE_like_FMN_family"/>
    <property type="match status" value="1"/>
</dbReference>
<gene>
    <name evidence="4" type="ORF">SAMN05660299_01777</name>
</gene>
<keyword evidence="2" id="KW-0560">Oxidoreductase</keyword>
<dbReference type="GO" id="GO:0010181">
    <property type="term" value="F:FMN binding"/>
    <property type="evidence" value="ECO:0007669"/>
    <property type="project" value="InterPro"/>
</dbReference>
<dbReference type="EMBL" id="FNHQ01000017">
    <property type="protein sequence ID" value="SDM93192.1"/>
    <property type="molecule type" value="Genomic_DNA"/>
</dbReference>
<evidence type="ECO:0000259" key="3">
    <source>
        <dbReference type="Pfam" id="PF00724"/>
    </source>
</evidence>
<dbReference type="GO" id="GO:0016491">
    <property type="term" value="F:oxidoreductase activity"/>
    <property type="evidence" value="ECO:0007669"/>
    <property type="project" value="UniProtKB-KW"/>
</dbReference>
<dbReference type="STRING" id="349095.SAMN05660299_01777"/>
<dbReference type="PANTHER" id="PTHR43656:SF2">
    <property type="entry name" value="BINDING OXIDOREDUCTASE, PUTATIVE (AFU_ORTHOLOGUE AFUA_2G08260)-RELATED"/>
    <property type="match status" value="1"/>
</dbReference>
<dbReference type="AlphaFoldDB" id="A0A1G9X8T0"/>
<proteinExistence type="predicted"/>